<evidence type="ECO:0000313" key="9">
    <source>
        <dbReference type="Proteomes" id="UP000191522"/>
    </source>
</evidence>
<dbReference type="AlphaFoldDB" id="A0A1V6PIP1"/>
<evidence type="ECO:0000259" key="7">
    <source>
        <dbReference type="PROSITE" id="PS50157"/>
    </source>
</evidence>
<evidence type="ECO:0000256" key="2">
    <source>
        <dbReference type="ARBA" id="ARBA00022737"/>
    </source>
</evidence>
<dbReference type="Gene3D" id="3.30.160.60">
    <property type="entry name" value="Classic Zinc Finger"/>
    <property type="match status" value="1"/>
</dbReference>
<reference evidence="9" key="1">
    <citation type="journal article" date="2017" name="Nat. Microbiol.">
        <title>Global analysis of biosynthetic gene clusters reveals vast potential of secondary metabolite production in Penicillium species.</title>
        <authorList>
            <person name="Nielsen J.C."/>
            <person name="Grijseels S."/>
            <person name="Prigent S."/>
            <person name="Ji B."/>
            <person name="Dainat J."/>
            <person name="Nielsen K.F."/>
            <person name="Frisvad J.C."/>
            <person name="Workman M."/>
            <person name="Nielsen J."/>
        </authorList>
    </citation>
    <scope>NUCLEOTIDE SEQUENCE [LARGE SCALE GENOMIC DNA]</scope>
    <source>
        <strain evidence="9">IBT 11843</strain>
    </source>
</reference>
<name>A0A1V6PIP1_PENDC</name>
<dbReference type="SMART" id="SM00355">
    <property type="entry name" value="ZnF_C2H2"/>
    <property type="match status" value="2"/>
</dbReference>
<keyword evidence="2" id="KW-0677">Repeat</keyword>
<dbReference type="GO" id="GO:0008270">
    <property type="term" value="F:zinc ion binding"/>
    <property type="evidence" value="ECO:0007669"/>
    <property type="project" value="UniProtKB-KW"/>
</dbReference>
<keyword evidence="9" id="KW-1185">Reference proteome</keyword>
<evidence type="ECO:0000313" key="8">
    <source>
        <dbReference type="EMBL" id="OQD76915.1"/>
    </source>
</evidence>
<dbReference type="SUPFAM" id="SSF57667">
    <property type="entry name" value="beta-beta-alpha zinc fingers"/>
    <property type="match status" value="1"/>
</dbReference>
<organism evidence="8 9">
    <name type="scientific">Penicillium decumbens</name>
    <dbReference type="NCBI Taxonomy" id="69771"/>
    <lineage>
        <taxon>Eukaryota</taxon>
        <taxon>Fungi</taxon>
        <taxon>Dikarya</taxon>
        <taxon>Ascomycota</taxon>
        <taxon>Pezizomycotina</taxon>
        <taxon>Eurotiomycetes</taxon>
        <taxon>Eurotiomycetidae</taxon>
        <taxon>Eurotiales</taxon>
        <taxon>Aspergillaceae</taxon>
        <taxon>Penicillium</taxon>
    </lineage>
</organism>
<feature type="compositionally biased region" description="Polar residues" evidence="6">
    <location>
        <begin position="12"/>
        <end position="21"/>
    </location>
</feature>
<dbReference type="OMA" id="PRQDHLV"/>
<dbReference type="FunFam" id="3.30.160.60:FF:000100">
    <property type="entry name" value="Zinc finger 45-like"/>
    <property type="match status" value="1"/>
</dbReference>
<keyword evidence="4" id="KW-0862">Zinc</keyword>
<dbReference type="PROSITE" id="PS00028">
    <property type="entry name" value="ZINC_FINGER_C2H2_1"/>
    <property type="match status" value="1"/>
</dbReference>
<dbReference type="STRING" id="69771.A0A1V6PIP1"/>
<evidence type="ECO:0000256" key="1">
    <source>
        <dbReference type="ARBA" id="ARBA00022723"/>
    </source>
</evidence>
<evidence type="ECO:0000256" key="3">
    <source>
        <dbReference type="ARBA" id="ARBA00022771"/>
    </source>
</evidence>
<feature type="region of interest" description="Disordered" evidence="6">
    <location>
        <begin position="1"/>
        <end position="21"/>
    </location>
</feature>
<dbReference type="PROSITE" id="PS50157">
    <property type="entry name" value="ZINC_FINGER_C2H2_2"/>
    <property type="match status" value="1"/>
</dbReference>
<comment type="caution">
    <text evidence="8">The sequence shown here is derived from an EMBL/GenBank/DDBJ whole genome shotgun (WGS) entry which is preliminary data.</text>
</comment>
<keyword evidence="1" id="KW-0479">Metal-binding</keyword>
<evidence type="ECO:0000256" key="4">
    <source>
        <dbReference type="ARBA" id="ARBA00022833"/>
    </source>
</evidence>
<evidence type="ECO:0000256" key="5">
    <source>
        <dbReference type="PROSITE-ProRule" id="PRU00042"/>
    </source>
</evidence>
<dbReference type="Proteomes" id="UP000191522">
    <property type="component" value="Unassembled WGS sequence"/>
</dbReference>
<accession>A0A1V6PIP1</accession>
<gene>
    <name evidence="8" type="ORF">PENDEC_c003G04777</name>
</gene>
<dbReference type="OrthoDB" id="2687452at2759"/>
<dbReference type="EMBL" id="MDYL01000003">
    <property type="protein sequence ID" value="OQD76915.1"/>
    <property type="molecule type" value="Genomic_DNA"/>
</dbReference>
<sequence length="253" mass="27639">MQGHKTRGTKGDVSSPSKNSLVSKPCFSLTMTASPFSNSSFSPTPPIDINMQSPFSYTDSYSSSPGDMDFFFYGSPPPVYDNLCDLDPANPFPVPDVSFPNSFTSSPYMVPSMNDYGPVYEAATMATSMPSPASSSCESSCGGSWNQAEEVPMPNLPMGSFDDSCSESSQSKPAKPFGCDSCGRSFTRFADLKRHQSSVHFPVFRNCPVKNCSRKGGNGFPRQDHLVEHLRSYHHMDLPKRRALKRSRSSKAA</sequence>
<keyword evidence="3 5" id="KW-0863">Zinc-finger</keyword>
<dbReference type="InterPro" id="IPR036236">
    <property type="entry name" value="Znf_C2H2_sf"/>
</dbReference>
<feature type="domain" description="C2H2-type" evidence="7">
    <location>
        <begin position="177"/>
        <end position="200"/>
    </location>
</feature>
<evidence type="ECO:0000256" key="6">
    <source>
        <dbReference type="SAM" id="MobiDB-lite"/>
    </source>
</evidence>
<proteinExistence type="predicted"/>
<protein>
    <recommendedName>
        <fullName evidence="7">C2H2-type domain-containing protein</fullName>
    </recommendedName>
</protein>
<dbReference type="InterPro" id="IPR013087">
    <property type="entry name" value="Znf_C2H2_type"/>
</dbReference>